<dbReference type="InterPro" id="IPR006153">
    <property type="entry name" value="Cation/H_exchanger_TM"/>
</dbReference>
<evidence type="ECO:0000313" key="9">
    <source>
        <dbReference type="EMBL" id="NDV29670.1"/>
    </source>
</evidence>
<feature type="transmembrane region" description="Helical" evidence="7">
    <location>
        <begin position="110"/>
        <end position="131"/>
    </location>
</feature>
<keyword evidence="2" id="KW-0813">Transport</keyword>
<dbReference type="PANTHER" id="PTHR32468:SF0">
    <property type="entry name" value="K(+)_H(+) ANTIPORTER 1"/>
    <property type="match status" value="1"/>
</dbReference>
<dbReference type="Pfam" id="PF00999">
    <property type="entry name" value="Na_H_Exchanger"/>
    <property type="match status" value="1"/>
</dbReference>
<feature type="transmembrane region" description="Helical" evidence="7">
    <location>
        <begin position="40"/>
        <end position="59"/>
    </location>
</feature>
<dbReference type="AlphaFoldDB" id="A0A6B2KY45"/>
<dbReference type="InterPro" id="IPR050794">
    <property type="entry name" value="CPA2_transporter"/>
</dbReference>
<feature type="domain" description="Cation/H+ exchanger transmembrane" evidence="8">
    <location>
        <begin position="23"/>
        <end position="403"/>
    </location>
</feature>
<evidence type="ECO:0000256" key="1">
    <source>
        <dbReference type="ARBA" id="ARBA00004141"/>
    </source>
</evidence>
<name>A0A6B2KY45_9EUKA</name>
<dbReference type="EMBL" id="GIBP01000701">
    <property type="protein sequence ID" value="NDV29670.1"/>
    <property type="molecule type" value="Transcribed_RNA"/>
</dbReference>
<feature type="transmembrane region" description="Helical" evidence="7">
    <location>
        <begin position="245"/>
        <end position="271"/>
    </location>
</feature>
<keyword evidence="5" id="KW-0406">Ion transport</keyword>
<keyword evidence="4 7" id="KW-1133">Transmembrane helix</keyword>
<organism evidence="9">
    <name type="scientific">Arcella intermedia</name>
    <dbReference type="NCBI Taxonomy" id="1963864"/>
    <lineage>
        <taxon>Eukaryota</taxon>
        <taxon>Amoebozoa</taxon>
        <taxon>Tubulinea</taxon>
        <taxon>Elardia</taxon>
        <taxon>Arcellinida</taxon>
        <taxon>Sphaerothecina</taxon>
        <taxon>Arcellidae</taxon>
        <taxon>Arcella</taxon>
    </lineage>
</organism>
<feature type="transmembrane region" description="Helical" evidence="7">
    <location>
        <begin position="353"/>
        <end position="373"/>
    </location>
</feature>
<evidence type="ECO:0000259" key="8">
    <source>
        <dbReference type="Pfam" id="PF00999"/>
    </source>
</evidence>
<evidence type="ECO:0000256" key="4">
    <source>
        <dbReference type="ARBA" id="ARBA00022989"/>
    </source>
</evidence>
<dbReference type="PANTHER" id="PTHR32468">
    <property type="entry name" value="CATION/H + ANTIPORTER"/>
    <property type="match status" value="1"/>
</dbReference>
<dbReference type="GO" id="GO:0016020">
    <property type="term" value="C:membrane"/>
    <property type="evidence" value="ECO:0007669"/>
    <property type="project" value="UniProtKB-SubCell"/>
</dbReference>
<proteinExistence type="predicted"/>
<accession>A0A6B2KY45</accession>
<feature type="transmembrane region" description="Helical" evidence="7">
    <location>
        <begin position="176"/>
        <end position="203"/>
    </location>
</feature>
<reference evidence="9" key="1">
    <citation type="journal article" date="2020" name="J. Eukaryot. Microbiol.">
        <title>De novo Sequencing, Assembly and Annotation of the Transcriptome for the Free-Living Testate Amoeba Arcella intermedia.</title>
        <authorList>
            <person name="Ribeiro G.M."/>
            <person name="Porfirio-Sousa A.L."/>
            <person name="Maurer-Alcala X.X."/>
            <person name="Katz L.A."/>
            <person name="Lahr D.J.G."/>
        </authorList>
    </citation>
    <scope>NUCLEOTIDE SEQUENCE</scope>
</reference>
<keyword evidence="3 7" id="KW-0812">Transmembrane</keyword>
<evidence type="ECO:0000256" key="7">
    <source>
        <dbReference type="SAM" id="Phobius"/>
    </source>
</evidence>
<dbReference type="Gene3D" id="1.20.1530.20">
    <property type="match status" value="1"/>
</dbReference>
<evidence type="ECO:0000256" key="3">
    <source>
        <dbReference type="ARBA" id="ARBA00022692"/>
    </source>
</evidence>
<feature type="transmembrane region" description="Helical" evidence="7">
    <location>
        <begin position="71"/>
        <end position="89"/>
    </location>
</feature>
<dbReference type="GO" id="GO:1902600">
    <property type="term" value="P:proton transmembrane transport"/>
    <property type="evidence" value="ECO:0007669"/>
    <property type="project" value="InterPro"/>
</dbReference>
<sequence>MNGVPLLSADISLFIVQLIMITLLSRTLGTILKFIKQPRVIAEVIAGILLGPTAMGRIPGFTATIFPASRLNILSIVANIGLILFLFMVGMELDLSLLRKDWKKSMAISVAGMAVPFGFGAAVSVFLYQAFLVRLEEAPPFSSVVLFLGVAMSITAFPVLARILTETRLISAPVGITAISAAAVDDAAAWCLLALVIAIVGSHDPLNTLYIFLMLIGFISFMFLGAFLVRKFYKVPEKITQELVVYSLLICFAAAWVTDLIGVHSIFGAFITGAVLPRDNHFTVQLIEKIEDLTTFIFLPLYFAYSGLRTDLGLLDSGLAWGAVFLVIFTACAGKILGVGGTCKALGMGWRDTITVAFLMNTKGLVELIVLNIGLDAAIIDTTVFTIMVVMALVTTFITSPVVNFVYPPKLRREVLKLERTMSSRGLPQTKSIHLPDIGILKGMLCIPHRDSLPHAVNLLSLLVESQKSVSSFICAKLTKITDRESSVFKITQKSILKDSHQPLMVHPFLLVSTHPFQDHIDQKLLQRVELTHEEILGTLEEFPREIIEVLHDNEVDILFYPFDVRNDLAEIQSLSVLLQGSPCAVSLYIPANTSTVLGSGHGKIFVPFLGGTNDHEAVRMAVSLSRQTPVVIGRFNLYSPDTTTVELPGGDDNELLNEVQKLIEEGTPNLSISNFNCSDAALLSTIEEELEKNYSLVVLGRNSVAVVGNNGDSKFWIESSIVFGSLGAHLMSKKFWTNMLIVNRSKRNPLFFTELRISSESSSL</sequence>
<keyword evidence="6 7" id="KW-0472">Membrane</keyword>
<evidence type="ECO:0000256" key="2">
    <source>
        <dbReference type="ARBA" id="ARBA00022448"/>
    </source>
</evidence>
<dbReference type="InterPro" id="IPR038770">
    <property type="entry name" value="Na+/solute_symporter_sf"/>
</dbReference>
<evidence type="ECO:0000256" key="5">
    <source>
        <dbReference type="ARBA" id="ARBA00023065"/>
    </source>
</evidence>
<feature type="transmembrane region" description="Helical" evidence="7">
    <location>
        <begin position="143"/>
        <end position="164"/>
    </location>
</feature>
<feature type="transmembrane region" description="Helical" evidence="7">
    <location>
        <begin position="209"/>
        <end position="233"/>
    </location>
</feature>
<comment type="subcellular location">
    <subcellularLocation>
        <location evidence="1">Membrane</location>
        <topology evidence="1">Multi-pass membrane protein</topology>
    </subcellularLocation>
</comment>
<feature type="transmembrane region" description="Helical" evidence="7">
    <location>
        <begin position="385"/>
        <end position="407"/>
    </location>
</feature>
<protein>
    <recommendedName>
        <fullName evidence="8">Cation/H+ exchanger transmembrane domain-containing protein</fullName>
    </recommendedName>
</protein>
<evidence type="ECO:0000256" key="6">
    <source>
        <dbReference type="ARBA" id="ARBA00023136"/>
    </source>
</evidence>
<feature type="transmembrane region" description="Helical" evidence="7">
    <location>
        <begin position="319"/>
        <end position="341"/>
    </location>
</feature>
<dbReference type="GO" id="GO:0015297">
    <property type="term" value="F:antiporter activity"/>
    <property type="evidence" value="ECO:0007669"/>
    <property type="project" value="InterPro"/>
</dbReference>
<feature type="transmembrane region" description="Helical" evidence="7">
    <location>
        <begin position="6"/>
        <end position="28"/>
    </location>
</feature>